<dbReference type="SMART" id="SM00421">
    <property type="entry name" value="HTH_LUXR"/>
    <property type="match status" value="1"/>
</dbReference>
<dbReference type="GO" id="GO:0003677">
    <property type="term" value="F:DNA binding"/>
    <property type="evidence" value="ECO:0007669"/>
    <property type="project" value="InterPro"/>
</dbReference>
<reference evidence="3 4" key="1">
    <citation type="journal article" date="2014" name="Int. J. Syst. Evol. Microbiol.">
        <title>Complete genome sequence of Corynebacterium casei LMG S-19264T (=DSM 44701T), isolated from a smear-ripened cheese.</title>
        <authorList>
            <consortium name="US DOE Joint Genome Institute (JGI-PGF)"/>
            <person name="Walter F."/>
            <person name="Albersmeier A."/>
            <person name="Kalinowski J."/>
            <person name="Ruckert C."/>
        </authorList>
    </citation>
    <scope>NUCLEOTIDE SEQUENCE [LARGE SCALE GENOMIC DNA]</scope>
    <source>
        <strain evidence="3 4">CGMCC 4.7206</strain>
    </source>
</reference>
<proteinExistence type="predicted"/>
<dbReference type="InterPro" id="IPR049945">
    <property type="entry name" value="AAA_22"/>
</dbReference>
<dbReference type="SUPFAM" id="SSF52540">
    <property type="entry name" value="P-loop containing nucleoside triphosphate hydrolases"/>
    <property type="match status" value="1"/>
</dbReference>
<dbReference type="InterPro" id="IPR016032">
    <property type="entry name" value="Sig_transdc_resp-reg_C-effctor"/>
</dbReference>
<reference evidence="2 5" key="2">
    <citation type="journal article" date="2019" name="Int. J. Syst. Evol. Microbiol.">
        <title>The Global Catalogue of Microorganisms (GCM) 10K type strain sequencing project: providing services to taxonomists for standard genome sequencing and annotation.</title>
        <authorList>
            <consortium name="The Broad Institute Genomics Platform"/>
            <consortium name="The Broad Institute Genome Sequencing Center for Infectious Disease"/>
            <person name="Wu L."/>
            <person name="Ma J."/>
        </authorList>
    </citation>
    <scope>NUCLEOTIDE SEQUENCE [LARGE SCALE GENOMIC DNA]</scope>
    <source>
        <strain evidence="2 5">JCM 10664</strain>
    </source>
</reference>
<sequence>MGNLPADATSFVGRRRELSELKRLQVEHRLITLTGPGGVGKTRLALRFAADVRRAFHDEVWFVDLADLREPGLVAETVADRLQLREQSCRPVTDTLVDRLADGPALLVLDNCEHLVDACAALVGTLLRACPELRVVATSRQSLGLVCECTYDVRPFRVPDPEQISSPASVAHFDSVRLFLDRATAVVPRFTVDSCNYQALARICHDLDGMPLAIELAVARLRTLSLEQLADRLGERHTLLANGRRGMPPRHRTLRALIDWSYELCSEAERRVWACASAFSGTFDLEAMEHVATGEVPREDVLALVDALVDKSILLPERAPTGIRYRMLDTTRQYGEEKLAAAGRQEAVRRRHRSWYARLALAFGARWIGPDEARWNARLRADYPNLRLALDFCARTNGEAGAGLRMAVRLADYWTLRGSLSEGRMWLNRLLDGVPAVSRERLAGLVLNAWFAVHQGELPAARTALAEAANLVAAVGSDEQKGYLAHVSGMAAMVEADLDRAVGLFGAAREQFRTAGILRGELFALVMHGLAVGHNGDLARGRELLDACVAMSVGIGDLFWRSHALWARASIDVRAGESEAAERACKQALRLEQVLEDRSAMAFTLEVLAWVTADQEEHSRAATLFGIAGGMWRAIGGSPELYATLTDLHHEHLHRSREALGDSGFEQAFKHGLELATAEAIDFALETAPASVAQPRGDGEVPVLTRRELEIAELVAEGLTNRDIATRLVISPRTAEGHVEKILTKLGFHSRAQIAAWMTSHRESLPR</sequence>
<dbReference type="PANTHER" id="PTHR47691">
    <property type="entry name" value="REGULATOR-RELATED"/>
    <property type="match status" value="1"/>
</dbReference>
<dbReference type="InterPro" id="IPR000792">
    <property type="entry name" value="Tscrpt_reg_LuxR_C"/>
</dbReference>
<dbReference type="InterPro" id="IPR027417">
    <property type="entry name" value="P-loop_NTPase"/>
</dbReference>
<organism evidence="3 4">
    <name type="scientific">Saccharopolyspora thermophila</name>
    <dbReference type="NCBI Taxonomy" id="89367"/>
    <lineage>
        <taxon>Bacteria</taxon>
        <taxon>Bacillati</taxon>
        <taxon>Actinomycetota</taxon>
        <taxon>Actinomycetes</taxon>
        <taxon>Pseudonocardiales</taxon>
        <taxon>Pseudonocardiaceae</taxon>
        <taxon>Saccharopolyspora</taxon>
    </lineage>
</organism>
<evidence type="ECO:0000313" key="5">
    <source>
        <dbReference type="Proteomes" id="UP001500220"/>
    </source>
</evidence>
<dbReference type="EMBL" id="BAAAHC010000009">
    <property type="protein sequence ID" value="GAA0521783.1"/>
    <property type="molecule type" value="Genomic_DNA"/>
</dbReference>
<comment type="caution">
    <text evidence="3">The sequence shown here is derived from an EMBL/GenBank/DDBJ whole genome shotgun (WGS) entry which is preliminary data.</text>
</comment>
<dbReference type="Gene3D" id="1.25.40.10">
    <property type="entry name" value="Tetratricopeptide repeat domain"/>
    <property type="match status" value="1"/>
</dbReference>
<dbReference type="Gene3D" id="3.40.50.300">
    <property type="entry name" value="P-loop containing nucleotide triphosphate hydrolases"/>
    <property type="match status" value="1"/>
</dbReference>
<dbReference type="InterPro" id="IPR036388">
    <property type="entry name" value="WH-like_DNA-bd_sf"/>
</dbReference>
<dbReference type="Pfam" id="PF13401">
    <property type="entry name" value="AAA_22"/>
    <property type="match status" value="1"/>
</dbReference>
<dbReference type="GO" id="GO:0006355">
    <property type="term" value="P:regulation of DNA-templated transcription"/>
    <property type="evidence" value="ECO:0007669"/>
    <property type="project" value="InterPro"/>
</dbReference>
<dbReference type="GO" id="GO:0016887">
    <property type="term" value="F:ATP hydrolysis activity"/>
    <property type="evidence" value="ECO:0007669"/>
    <property type="project" value="InterPro"/>
</dbReference>
<dbReference type="AlphaFoldDB" id="A0A917JZN2"/>
<dbReference type="Pfam" id="PF00196">
    <property type="entry name" value="GerE"/>
    <property type="match status" value="1"/>
</dbReference>
<evidence type="ECO:0000259" key="1">
    <source>
        <dbReference type="PROSITE" id="PS50043"/>
    </source>
</evidence>
<dbReference type="PRINTS" id="PR00364">
    <property type="entry name" value="DISEASERSIST"/>
</dbReference>
<dbReference type="PRINTS" id="PR00038">
    <property type="entry name" value="HTHLUXR"/>
</dbReference>
<dbReference type="PROSITE" id="PS50043">
    <property type="entry name" value="HTH_LUXR_2"/>
    <property type="match status" value="1"/>
</dbReference>
<evidence type="ECO:0000313" key="2">
    <source>
        <dbReference type="EMBL" id="GAA0521783.1"/>
    </source>
</evidence>
<dbReference type="Proteomes" id="UP000597989">
    <property type="component" value="Unassembled WGS sequence"/>
</dbReference>
<dbReference type="PANTHER" id="PTHR47691:SF3">
    <property type="entry name" value="HTH-TYPE TRANSCRIPTIONAL REGULATOR RV0890C-RELATED"/>
    <property type="match status" value="1"/>
</dbReference>
<reference evidence="3" key="3">
    <citation type="submission" date="2020-09" db="EMBL/GenBank/DDBJ databases">
        <authorList>
            <person name="Sun Q."/>
            <person name="Zhou Y."/>
        </authorList>
    </citation>
    <scope>NUCLEOTIDE SEQUENCE</scope>
    <source>
        <strain evidence="3">CGMCC 4.7206</strain>
    </source>
</reference>
<evidence type="ECO:0000313" key="3">
    <source>
        <dbReference type="EMBL" id="GGI94918.1"/>
    </source>
</evidence>
<dbReference type="SUPFAM" id="SSF46894">
    <property type="entry name" value="C-terminal effector domain of the bipartite response regulators"/>
    <property type="match status" value="1"/>
</dbReference>
<dbReference type="Proteomes" id="UP001500220">
    <property type="component" value="Unassembled WGS sequence"/>
</dbReference>
<reference evidence="2" key="4">
    <citation type="submission" date="2023-12" db="EMBL/GenBank/DDBJ databases">
        <authorList>
            <person name="Sun Q."/>
            <person name="Inoue M."/>
        </authorList>
    </citation>
    <scope>NUCLEOTIDE SEQUENCE</scope>
    <source>
        <strain evidence="2">JCM 10664</strain>
    </source>
</reference>
<gene>
    <name evidence="2" type="ORF">GCM10009545_24860</name>
    <name evidence="3" type="ORF">GCM10011581_35090</name>
</gene>
<dbReference type="SUPFAM" id="SSF48452">
    <property type="entry name" value="TPR-like"/>
    <property type="match status" value="1"/>
</dbReference>
<accession>A0A917JZN2</accession>
<dbReference type="InterPro" id="IPR011990">
    <property type="entry name" value="TPR-like_helical_dom_sf"/>
</dbReference>
<evidence type="ECO:0000313" key="4">
    <source>
        <dbReference type="Proteomes" id="UP000597989"/>
    </source>
</evidence>
<keyword evidence="5" id="KW-1185">Reference proteome</keyword>
<feature type="domain" description="HTH luxR-type" evidence="1">
    <location>
        <begin position="697"/>
        <end position="762"/>
    </location>
</feature>
<protein>
    <submittedName>
        <fullName evidence="3">LuxR family transcriptional regulator</fullName>
    </submittedName>
</protein>
<dbReference type="CDD" id="cd06170">
    <property type="entry name" value="LuxR_C_like"/>
    <property type="match status" value="1"/>
</dbReference>
<dbReference type="Gene3D" id="1.10.10.10">
    <property type="entry name" value="Winged helix-like DNA-binding domain superfamily/Winged helix DNA-binding domain"/>
    <property type="match status" value="1"/>
</dbReference>
<dbReference type="EMBL" id="BMMT01000012">
    <property type="protein sequence ID" value="GGI94918.1"/>
    <property type="molecule type" value="Genomic_DNA"/>
</dbReference>
<name>A0A917JZN2_9PSEU</name>